<proteinExistence type="predicted"/>
<keyword evidence="1" id="KW-0472">Membrane</keyword>
<reference evidence="2" key="1">
    <citation type="submission" date="2022-10" db="EMBL/GenBank/DDBJ databases">
        <authorList>
            <person name="Hyden B.L."/>
            <person name="Feng K."/>
            <person name="Yates T."/>
            <person name="Jawdy S."/>
            <person name="Smart L.B."/>
            <person name="Muchero W."/>
        </authorList>
    </citation>
    <scope>NUCLEOTIDE SEQUENCE</scope>
    <source>
        <tissue evidence="2">Shoot tip</tissue>
    </source>
</reference>
<protein>
    <submittedName>
        <fullName evidence="2">Uncharacterized protein</fullName>
    </submittedName>
</protein>
<keyword evidence="1" id="KW-0812">Transmembrane</keyword>
<feature type="transmembrane region" description="Helical" evidence="1">
    <location>
        <begin position="7"/>
        <end position="28"/>
    </location>
</feature>
<evidence type="ECO:0000256" key="1">
    <source>
        <dbReference type="SAM" id="Phobius"/>
    </source>
</evidence>
<sequence>MIAPLQVLVYHLFTLDFLFLPSWLMLFISDLCPSSKVKGKSQTFPRYSGITNAIHKLLCLTETPSCFQP</sequence>
<dbReference type="Proteomes" id="UP001141253">
    <property type="component" value="Chromosome 18"/>
</dbReference>
<keyword evidence="1" id="KW-1133">Transmembrane helix</keyword>
<accession>A0ABQ9ARF6</accession>
<comment type="caution">
    <text evidence="2">The sequence shown here is derived from an EMBL/GenBank/DDBJ whole genome shotgun (WGS) entry which is preliminary data.</text>
</comment>
<evidence type="ECO:0000313" key="2">
    <source>
        <dbReference type="EMBL" id="KAJ6354806.1"/>
    </source>
</evidence>
<dbReference type="EMBL" id="JAPFFI010000017">
    <property type="protein sequence ID" value="KAJ6354806.1"/>
    <property type="molecule type" value="Genomic_DNA"/>
</dbReference>
<gene>
    <name evidence="2" type="ORF">OIU77_005414</name>
</gene>
<evidence type="ECO:0000313" key="3">
    <source>
        <dbReference type="Proteomes" id="UP001141253"/>
    </source>
</evidence>
<reference evidence="2" key="2">
    <citation type="journal article" date="2023" name="Int. J. Mol. Sci.">
        <title>De Novo Assembly and Annotation of 11 Diverse Shrub Willow (Salix) Genomes Reveals Novel Gene Organization in Sex-Linked Regions.</title>
        <authorList>
            <person name="Hyden B."/>
            <person name="Feng K."/>
            <person name="Yates T.B."/>
            <person name="Jawdy S."/>
            <person name="Cereghino C."/>
            <person name="Smart L.B."/>
            <person name="Muchero W."/>
        </authorList>
    </citation>
    <scope>NUCLEOTIDE SEQUENCE</scope>
    <source>
        <tissue evidence="2">Shoot tip</tissue>
    </source>
</reference>
<organism evidence="2 3">
    <name type="scientific">Salix suchowensis</name>
    <dbReference type="NCBI Taxonomy" id="1278906"/>
    <lineage>
        <taxon>Eukaryota</taxon>
        <taxon>Viridiplantae</taxon>
        <taxon>Streptophyta</taxon>
        <taxon>Embryophyta</taxon>
        <taxon>Tracheophyta</taxon>
        <taxon>Spermatophyta</taxon>
        <taxon>Magnoliopsida</taxon>
        <taxon>eudicotyledons</taxon>
        <taxon>Gunneridae</taxon>
        <taxon>Pentapetalae</taxon>
        <taxon>rosids</taxon>
        <taxon>fabids</taxon>
        <taxon>Malpighiales</taxon>
        <taxon>Salicaceae</taxon>
        <taxon>Saliceae</taxon>
        <taxon>Salix</taxon>
    </lineage>
</organism>
<keyword evidence="3" id="KW-1185">Reference proteome</keyword>
<name>A0ABQ9ARF6_9ROSI</name>